<evidence type="ECO:0008006" key="4">
    <source>
        <dbReference type="Google" id="ProtNLM"/>
    </source>
</evidence>
<keyword evidence="1" id="KW-0812">Transmembrane</keyword>
<gene>
    <name evidence="2" type="ORF">HII30_18625</name>
</gene>
<feature type="transmembrane region" description="Helical" evidence="1">
    <location>
        <begin position="122"/>
        <end position="140"/>
    </location>
</feature>
<name>A0A848MC75_PAELE</name>
<dbReference type="Proteomes" id="UP000565468">
    <property type="component" value="Unassembled WGS sequence"/>
</dbReference>
<dbReference type="RefSeq" id="WP_169506553.1">
    <property type="nucleotide sequence ID" value="NZ_JABBPN010000022.1"/>
</dbReference>
<feature type="transmembrane region" description="Helical" evidence="1">
    <location>
        <begin position="6"/>
        <end position="27"/>
    </location>
</feature>
<dbReference type="AlphaFoldDB" id="A0A848MC75"/>
<feature type="transmembrane region" description="Helical" evidence="1">
    <location>
        <begin position="152"/>
        <end position="172"/>
    </location>
</feature>
<dbReference type="EMBL" id="JABBPN010000022">
    <property type="protein sequence ID" value="NMO97781.1"/>
    <property type="molecule type" value="Genomic_DNA"/>
</dbReference>
<evidence type="ECO:0000313" key="3">
    <source>
        <dbReference type="Proteomes" id="UP000565468"/>
    </source>
</evidence>
<accession>A0A848MC75</accession>
<feature type="transmembrane region" description="Helical" evidence="1">
    <location>
        <begin position="65"/>
        <end position="83"/>
    </location>
</feature>
<reference evidence="2 3" key="1">
    <citation type="submission" date="2020-04" db="EMBL/GenBank/DDBJ databases">
        <title>Paenibacillus algicola sp. nov., a novel marine bacterium producing alginate lyase.</title>
        <authorList>
            <person name="Huang H."/>
        </authorList>
    </citation>
    <scope>NUCLEOTIDE SEQUENCE [LARGE SCALE GENOMIC DNA]</scope>
    <source>
        <strain evidence="2 3">L7-75</strain>
    </source>
</reference>
<organism evidence="2 3">
    <name type="scientific">Paenibacillus lemnae</name>
    <dbReference type="NCBI Taxonomy" id="1330551"/>
    <lineage>
        <taxon>Bacteria</taxon>
        <taxon>Bacillati</taxon>
        <taxon>Bacillota</taxon>
        <taxon>Bacilli</taxon>
        <taxon>Bacillales</taxon>
        <taxon>Paenibacillaceae</taxon>
        <taxon>Paenibacillus</taxon>
    </lineage>
</organism>
<keyword evidence="1" id="KW-1133">Transmembrane helix</keyword>
<keyword evidence="3" id="KW-1185">Reference proteome</keyword>
<proteinExistence type="predicted"/>
<feature type="transmembrane region" description="Helical" evidence="1">
    <location>
        <begin position="34"/>
        <end position="53"/>
    </location>
</feature>
<protein>
    <recommendedName>
        <fullName evidence="4">2TM domain-containing protein</fullName>
    </recommendedName>
</protein>
<keyword evidence="1" id="KW-0472">Membrane</keyword>
<evidence type="ECO:0000256" key="1">
    <source>
        <dbReference type="SAM" id="Phobius"/>
    </source>
</evidence>
<evidence type="ECO:0000313" key="2">
    <source>
        <dbReference type="EMBL" id="NMO97781.1"/>
    </source>
</evidence>
<comment type="caution">
    <text evidence="2">The sequence shown here is derived from an EMBL/GenBank/DDBJ whole genome shotgun (WGS) entry which is preliminary data.</text>
</comment>
<sequence>MIAALIIGCEIAFWVFVLAGLVARYLIGWKKTGAVLLASTPVVDVVLIAVTIIDLRNGATAELVHGLAAVYIGVTVAFGHRIIKWADGHFAYRFAKGTKPAAKPKHGKAHARMEREGWYRHLLAWGLGSLLLLFMIWIVGDADRTQQLADMALWWGAVVVIDFVISFSYTIWPKRSGQQQV</sequence>